<feature type="compositionally biased region" description="Polar residues" evidence="1">
    <location>
        <begin position="222"/>
        <end position="242"/>
    </location>
</feature>
<dbReference type="GO" id="GO:0008154">
    <property type="term" value="P:actin polymerization or depolymerization"/>
    <property type="evidence" value="ECO:0007669"/>
    <property type="project" value="TreeGrafter"/>
</dbReference>
<dbReference type="GO" id="GO:0051015">
    <property type="term" value="F:actin filament binding"/>
    <property type="evidence" value="ECO:0007669"/>
    <property type="project" value="InterPro"/>
</dbReference>
<gene>
    <name evidence="4" type="ORF">VHEMI02100</name>
</gene>
<feature type="compositionally biased region" description="Polar residues" evidence="1">
    <location>
        <begin position="681"/>
        <end position="691"/>
    </location>
</feature>
<feature type="compositionally biased region" description="Basic and acidic residues" evidence="1">
    <location>
        <begin position="1029"/>
        <end position="1045"/>
    </location>
</feature>
<dbReference type="GO" id="GO:0051016">
    <property type="term" value="P:barbed-end actin filament capping"/>
    <property type="evidence" value="ECO:0007669"/>
    <property type="project" value="TreeGrafter"/>
</dbReference>
<keyword evidence="5" id="KW-1185">Reference proteome</keyword>
<feature type="compositionally biased region" description="Basic and acidic residues" evidence="1">
    <location>
        <begin position="11"/>
        <end position="49"/>
    </location>
</feature>
<proteinExistence type="predicted"/>
<feature type="compositionally biased region" description="Polar residues" evidence="1">
    <location>
        <begin position="418"/>
        <end position="431"/>
    </location>
</feature>
<feature type="compositionally biased region" description="Polar residues" evidence="1">
    <location>
        <begin position="919"/>
        <end position="949"/>
    </location>
</feature>
<dbReference type="PANTHER" id="PTHR11977:SF133">
    <property type="entry name" value="DUF4045 DOMAIN-CONTAINING PROTEIN"/>
    <property type="match status" value="1"/>
</dbReference>
<dbReference type="InterPro" id="IPR007122">
    <property type="entry name" value="Villin/Gelsolin"/>
</dbReference>
<dbReference type="PRINTS" id="PR00597">
    <property type="entry name" value="GELSOLIN"/>
</dbReference>
<sequence>MSDEVSQFLEQVERLRGKQIEDDEMRAREREEFLAAKRERQARREERARSISPQKESPANTPSPRAQGRSIHPSEAQRLGSPAPASEPHPLSYADSPTKENIAPSESLAKDTAGMSSTDRGNTTPWQKRPQSRGAARPLSMMATQNASQRFSAKTQDEDSAVPEQTLSREDIAKTLGLKDPSWFRQTADRGQGSAALRKNQVEDNDRLDLLSLKSELPGMSTKPSGGRSSSRSDFMSPTQAKLASPFPLSGMPSDEATEAQEHPSDLPSGRTSPVRAASPTKGMGGFVQSAMLKRSDSIKRWSVASPPALSRADSVTAGPGGRSSPMPRQLTGSHDTLPGAETEVTPEATLLSSEVPPRAPATPTPSLPSSPSKLDARRWSPSKSSWLDSALNRPESPKPGHKAAASQPDWMADLNKMKQNASKESGSRPSSPHKHQVSIGGLMRSTPFEGRGKTNTTGLGGIYSPPPGGNRPAFGHGSKPSFSLASGQNESAPPSPTKDITHLEQEPQGLSEVKAAQVETPMEAPIESPPITTEDKSTAPPAKAKPAPPPKTDFRSNLKQRSIDAGSKKTEEPEFKNVFGNLRRTKTQNYVAPDELKANIMKGKSALNTTGGPQKTERKDEFKDAILKKKEDFKTAQSQGRGITRVATDTIKAPLPEGLARRAELSRPTVASASKDAATATPTKSSSPVSKATPKRVPSTTTPTARTTALRSSPADSKTRRVSGNIGTKPPASPAASSSPSGLRKTSGPLSKPQEAKAPAGKLAARFNPALAGMLARGPPPMASGAGKSSDGGGSGPSADSSTTEPTAPGPQLTHMTKNRARGPKRKAPNSASANKTVKTEPRPIVSEPEAKPEPVSQPSNDDSKTQTAPQYEPEETVLPSVEEVAPVLPSKSSARAAAREKPTIAPSPLPEKVITKAVSTPRSPVSAQVTKANTPTPVKVRTPSSGHNKPLAVDTKRATASPNIKQTPVKTPSKSPAATNVITPTHLHGQGYMVRTPTTTHSPTRERRETTPSMATPSRRFPPTSSPERRPTLHGPRKMDVSRPKSRGGPRPLSVASEGIPIPSAVSSPNRSPVKQANEITLLFNDFFGPPRPRQQYMVDTGAILTHHKEIGAKVTTLDAKMIRISSDGKKTPISTDLERVLFEEEMYICAHRFVSPAGKQDFEVYFWVGDEVSEAAVQDAQLFANREAKDAGGRLVKIYQGKETAEFLQALGGVMITRRGSSDRFDSLAPHLLCGRQFLGQVVFDEMDMKASSLCSGFPYIISDESKCYLWKGKGAGIDELSATKLVAMELAVTGELIEYDDGQEPASFWELFGDDSKAHSADHWRLKPTYSKYCSRLFCSDADSRQQITELGIFSQNDLSPLKIYVLDAFFEMYIIVGSGAQSQYSSFRNALDFAQEYAILSASVEDRPFVPVSTIVLEGIPRDMKRVFRKWSETRSPTVTNTYAGLQRGKSLRIVSLTQALQALRE</sequence>
<feature type="domain" description="DUF7904" evidence="3">
    <location>
        <begin position="1124"/>
        <end position="1222"/>
    </location>
</feature>
<feature type="domain" description="DUF4045" evidence="2">
    <location>
        <begin position="2"/>
        <end position="634"/>
    </location>
</feature>
<evidence type="ECO:0000259" key="3">
    <source>
        <dbReference type="Pfam" id="PF25480"/>
    </source>
</evidence>
<dbReference type="Proteomes" id="UP000039046">
    <property type="component" value="Unassembled WGS sequence"/>
</dbReference>
<evidence type="ECO:0000259" key="2">
    <source>
        <dbReference type="Pfam" id="PF13254"/>
    </source>
</evidence>
<feature type="region of interest" description="Disordered" evidence="1">
    <location>
        <begin position="1"/>
        <end position="581"/>
    </location>
</feature>
<feature type="compositionally biased region" description="Polar residues" evidence="1">
    <location>
        <begin position="51"/>
        <end position="64"/>
    </location>
</feature>
<dbReference type="GO" id="GO:0005546">
    <property type="term" value="F:phosphatidylinositol-4,5-bisphosphate binding"/>
    <property type="evidence" value="ECO:0007669"/>
    <property type="project" value="TreeGrafter"/>
</dbReference>
<feature type="compositionally biased region" description="Pro residues" evidence="1">
    <location>
        <begin position="358"/>
        <end position="369"/>
    </location>
</feature>
<dbReference type="SMART" id="SM00262">
    <property type="entry name" value="GEL"/>
    <property type="match status" value="3"/>
</dbReference>
<feature type="compositionally biased region" description="Low complexity" evidence="1">
    <location>
        <begin position="699"/>
        <end position="713"/>
    </location>
</feature>
<feature type="compositionally biased region" description="Basic and acidic residues" evidence="1">
    <location>
        <begin position="567"/>
        <end position="576"/>
    </location>
</feature>
<dbReference type="GO" id="GO:0005737">
    <property type="term" value="C:cytoplasm"/>
    <property type="evidence" value="ECO:0007669"/>
    <property type="project" value="TreeGrafter"/>
</dbReference>
<reference evidence="4 5" key="1">
    <citation type="journal article" date="2015" name="Genome Announc.">
        <title>Draft Genome Sequence and Gene Annotation of the Entomopathogenic Fungus Verticillium hemipterigenum.</title>
        <authorList>
            <person name="Horn F."/>
            <person name="Habel A."/>
            <person name="Scharf D.H."/>
            <person name="Dworschak J."/>
            <person name="Brakhage A.A."/>
            <person name="Guthke R."/>
            <person name="Hertweck C."/>
            <person name="Linde J."/>
        </authorList>
    </citation>
    <scope>NUCLEOTIDE SEQUENCE [LARGE SCALE GENOMIC DNA]</scope>
</reference>
<feature type="compositionally biased region" description="Polar residues" evidence="1">
    <location>
        <begin position="114"/>
        <end position="126"/>
    </location>
</feature>
<evidence type="ECO:0000313" key="5">
    <source>
        <dbReference type="Proteomes" id="UP000039046"/>
    </source>
</evidence>
<feature type="compositionally biased region" description="Polar residues" evidence="1">
    <location>
        <begin position="960"/>
        <end position="985"/>
    </location>
</feature>
<evidence type="ECO:0008006" key="6">
    <source>
        <dbReference type="Google" id="ProtNLM"/>
    </source>
</evidence>
<dbReference type="InterPro" id="IPR025118">
    <property type="entry name" value="DUF4045"/>
</dbReference>
<name>A0A0A1T6U7_9HYPO</name>
<feature type="compositionally biased region" description="Basic residues" evidence="1">
    <location>
        <begin position="818"/>
        <end position="829"/>
    </location>
</feature>
<dbReference type="STRING" id="1531966.A0A0A1T6U7"/>
<dbReference type="OrthoDB" id="6375767at2759"/>
<dbReference type="EMBL" id="CDHN01000001">
    <property type="protein sequence ID" value="CEJ82007.1"/>
    <property type="molecule type" value="Genomic_DNA"/>
</dbReference>
<feature type="compositionally biased region" description="Polar residues" evidence="1">
    <location>
        <begin position="481"/>
        <end position="493"/>
    </location>
</feature>
<dbReference type="InterPro" id="IPR029006">
    <property type="entry name" value="ADF-H/Gelsolin-like_dom_sf"/>
</dbReference>
<dbReference type="GO" id="GO:0015629">
    <property type="term" value="C:actin cytoskeleton"/>
    <property type="evidence" value="ECO:0007669"/>
    <property type="project" value="TreeGrafter"/>
</dbReference>
<dbReference type="SUPFAM" id="SSF55753">
    <property type="entry name" value="Actin depolymerizing proteins"/>
    <property type="match status" value="3"/>
</dbReference>
<accession>A0A0A1T6U7</accession>
<feature type="compositionally biased region" description="Basic and acidic residues" evidence="1">
    <location>
        <begin position="200"/>
        <end position="209"/>
    </location>
</feature>
<dbReference type="PANTHER" id="PTHR11977">
    <property type="entry name" value="VILLIN"/>
    <property type="match status" value="1"/>
</dbReference>
<feature type="compositionally biased region" description="Polar residues" evidence="1">
    <location>
        <begin position="858"/>
        <end position="871"/>
    </location>
</feature>
<evidence type="ECO:0000313" key="4">
    <source>
        <dbReference type="EMBL" id="CEJ82007.1"/>
    </source>
</evidence>
<evidence type="ECO:0000256" key="1">
    <source>
        <dbReference type="SAM" id="MobiDB-lite"/>
    </source>
</evidence>
<feature type="compositionally biased region" description="Basic and acidic residues" evidence="1">
    <location>
        <begin position="616"/>
        <end position="635"/>
    </location>
</feature>
<feature type="compositionally biased region" description="Polar residues" evidence="1">
    <location>
        <begin position="142"/>
        <end position="154"/>
    </location>
</feature>
<protein>
    <recommendedName>
        <fullName evidence="6">Gelsolin</fullName>
    </recommendedName>
</protein>
<dbReference type="InterPro" id="IPR057226">
    <property type="entry name" value="DUF7904"/>
</dbReference>
<dbReference type="Pfam" id="PF13254">
    <property type="entry name" value="DUF4045"/>
    <property type="match status" value="1"/>
</dbReference>
<dbReference type="HOGENOM" id="CLU_001208_0_0_1"/>
<organism evidence="4 5">
    <name type="scientific">[Torrubiella] hemipterigena</name>
    <dbReference type="NCBI Taxonomy" id="1531966"/>
    <lineage>
        <taxon>Eukaryota</taxon>
        <taxon>Fungi</taxon>
        <taxon>Dikarya</taxon>
        <taxon>Ascomycota</taxon>
        <taxon>Pezizomycotina</taxon>
        <taxon>Sordariomycetes</taxon>
        <taxon>Hypocreomycetidae</taxon>
        <taxon>Hypocreales</taxon>
        <taxon>Clavicipitaceae</taxon>
        <taxon>Clavicipitaceae incertae sedis</taxon>
        <taxon>'Torrubiella' clade</taxon>
    </lineage>
</organism>
<feature type="region of interest" description="Disordered" evidence="1">
    <location>
        <begin position="603"/>
        <end position="1075"/>
    </location>
</feature>
<dbReference type="Pfam" id="PF25480">
    <property type="entry name" value="DUF7904"/>
    <property type="match status" value="1"/>
</dbReference>
<dbReference type="GO" id="GO:0051014">
    <property type="term" value="P:actin filament severing"/>
    <property type="evidence" value="ECO:0007669"/>
    <property type="project" value="TreeGrafter"/>
</dbReference>
<dbReference type="Gene3D" id="3.40.20.10">
    <property type="entry name" value="Severin"/>
    <property type="match status" value="3"/>
</dbReference>